<name>A0A139A6F0_GONPJ</name>
<dbReference type="InterPro" id="IPR036282">
    <property type="entry name" value="Glutathione-S-Trfase_C_sf"/>
</dbReference>
<feature type="domain" description="GST N-terminal" evidence="1">
    <location>
        <begin position="3"/>
        <end position="82"/>
    </location>
</feature>
<proteinExistence type="predicted"/>
<evidence type="ECO:0000259" key="1">
    <source>
        <dbReference type="PROSITE" id="PS50404"/>
    </source>
</evidence>
<dbReference type="PANTHER" id="PTHR43968">
    <property type="match status" value="1"/>
</dbReference>
<protein>
    <recommendedName>
        <fullName evidence="1">GST N-terminal domain-containing protein</fullName>
    </recommendedName>
</protein>
<dbReference type="EMBL" id="KQ965789">
    <property type="protein sequence ID" value="KXS12341.1"/>
    <property type="molecule type" value="Genomic_DNA"/>
</dbReference>
<dbReference type="Pfam" id="PF13409">
    <property type="entry name" value="GST_N_2"/>
    <property type="match status" value="1"/>
</dbReference>
<dbReference type="InterPro" id="IPR036249">
    <property type="entry name" value="Thioredoxin-like_sf"/>
</dbReference>
<dbReference type="GO" id="GO:0005737">
    <property type="term" value="C:cytoplasm"/>
    <property type="evidence" value="ECO:0007669"/>
    <property type="project" value="TreeGrafter"/>
</dbReference>
<dbReference type="PANTHER" id="PTHR43968:SF6">
    <property type="entry name" value="GLUTATHIONE S-TRANSFERASE OMEGA"/>
    <property type="match status" value="1"/>
</dbReference>
<accession>A0A139A6F0</accession>
<dbReference type="CDD" id="cd12108">
    <property type="entry name" value="Hr-like"/>
    <property type="match status" value="1"/>
</dbReference>
<dbReference type="CDD" id="cd00299">
    <property type="entry name" value="GST_C_family"/>
    <property type="match status" value="1"/>
</dbReference>
<dbReference type="InterPro" id="IPR012312">
    <property type="entry name" value="Hemerythrin-like"/>
</dbReference>
<dbReference type="Pfam" id="PF01814">
    <property type="entry name" value="Hemerythrin"/>
    <property type="match status" value="1"/>
</dbReference>
<gene>
    <name evidence="2" type="ORF">M427DRAFT_72138</name>
</gene>
<dbReference type="STRING" id="1344416.A0A139A6F0"/>
<dbReference type="Gene3D" id="3.40.30.10">
    <property type="entry name" value="Glutaredoxin"/>
    <property type="match status" value="1"/>
</dbReference>
<dbReference type="Gene3D" id="1.20.1050.10">
    <property type="match status" value="1"/>
</dbReference>
<dbReference type="SUPFAM" id="SSF47616">
    <property type="entry name" value="GST C-terminal domain-like"/>
    <property type="match status" value="1"/>
</dbReference>
<reference evidence="2 3" key="1">
    <citation type="journal article" date="2015" name="Genome Biol. Evol.">
        <title>Phylogenomic analyses indicate that early fungi evolved digesting cell walls of algal ancestors of land plants.</title>
        <authorList>
            <person name="Chang Y."/>
            <person name="Wang S."/>
            <person name="Sekimoto S."/>
            <person name="Aerts A.L."/>
            <person name="Choi C."/>
            <person name="Clum A."/>
            <person name="LaButti K.M."/>
            <person name="Lindquist E.A."/>
            <person name="Yee Ngan C."/>
            <person name="Ohm R.A."/>
            <person name="Salamov A.A."/>
            <person name="Grigoriev I.V."/>
            <person name="Spatafora J.W."/>
            <person name="Berbee M.L."/>
        </authorList>
    </citation>
    <scope>NUCLEOTIDE SEQUENCE [LARGE SCALE GENOMIC DNA]</scope>
    <source>
        <strain evidence="2 3">JEL478</strain>
    </source>
</reference>
<dbReference type="InterPro" id="IPR050983">
    <property type="entry name" value="GST_Omega/HSP26"/>
</dbReference>
<dbReference type="AlphaFoldDB" id="A0A139A6F0"/>
<dbReference type="SUPFAM" id="SSF52833">
    <property type="entry name" value="Thioredoxin-like"/>
    <property type="match status" value="1"/>
</dbReference>
<dbReference type="Proteomes" id="UP000070544">
    <property type="component" value="Unassembled WGS sequence"/>
</dbReference>
<evidence type="ECO:0000313" key="2">
    <source>
        <dbReference type="EMBL" id="KXS12341.1"/>
    </source>
</evidence>
<dbReference type="OrthoDB" id="4951845at2759"/>
<organism evidence="2 3">
    <name type="scientific">Gonapodya prolifera (strain JEL478)</name>
    <name type="common">Monoblepharis prolifera</name>
    <dbReference type="NCBI Taxonomy" id="1344416"/>
    <lineage>
        <taxon>Eukaryota</taxon>
        <taxon>Fungi</taxon>
        <taxon>Fungi incertae sedis</taxon>
        <taxon>Chytridiomycota</taxon>
        <taxon>Chytridiomycota incertae sedis</taxon>
        <taxon>Monoblepharidomycetes</taxon>
        <taxon>Monoblepharidales</taxon>
        <taxon>Gonapodyaceae</taxon>
        <taxon>Gonapodya</taxon>
    </lineage>
</organism>
<dbReference type="PROSITE" id="PS50404">
    <property type="entry name" value="GST_NTER"/>
    <property type="match status" value="1"/>
</dbReference>
<feature type="non-terminal residue" evidence="2">
    <location>
        <position position="1"/>
    </location>
</feature>
<sequence length="457" mass="51122">MSGGFHLYSKGFCPFTQMARIALTACGVPYTFTRFQPQEPFPDWWTTASPDGSFPVLQLPDGSYTNSSAKMIAIGSEAGSSRSTLYPTAQVEEIKTWEAKLRSGLVQPAMKVLMAANPDIQAEFRPKLKEAVSTVTAQLKSRPAGTYFLGTPAPTSLDVIIYPILQRFPLITYFRGVSFTNDTIEAYVRVLESDAAFTSTSYDMAQMKAFFVKSLPKMKPMSAGRLQHMAIRRQFEKAGKLHGELETLAEGQVERAKDIAKELTRRITTLVRFIQEHASFEEEVVYPVFEEMAPGSTSRAHSEHAHDAPLLERFDREYKAALAAVELAPGEGAVQAAKKEYGKFSQELEKWRVEMDEHMAGEEKGLFPMTAQLGEREIGVFTNVYYHCSPYRELLLPFVLEVLSPQERMQYMHNIMLAVAEKDPEEWKKVGGYLKAGLSAGDVVDLRERLPALATVV</sequence>
<keyword evidence="3" id="KW-1185">Reference proteome</keyword>
<dbReference type="InterPro" id="IPR004045">
    <property type="entry name" value="Glutathione_S-Trfase_N"/>
</dbReference>
<dbReference type="Gene3D" id="1.20.120.520">
    <property type="entry name" value="nmb1532 protein domain like"/>
    <property type="match status" value="1"/>
</dbReference>
<evidence type="ECO:0000313" key="3">
    <source>
        <dbReference type="Proteomes" id="UP000070544"/>
    </source>
</evidence>